<evidence type="ECO:0000256" key="5">
    <source>
        <dbReference type="ARBA" id="ARBA00022512"/>
    </source>
</evidence>
<keyword evidence="11" id="KW-1185">Reference proteome</keyword>
<dbReference type="Gene3D" id="1.20.140.40">
    <property type="entry name" value="Invertase/pectin methylesterase inhibitor family protein"/>
    <property type="match status" value="1"/>
</dbReference>
<dbReference type="GO" id="GO:0042545">
    <property type="term" value="P:cell wall modification"/>
    <property type="evidence" value="ECO:0007669"/>
    <property type="project" value="UniProtKB-UniRule"/>
</dbReference>
<keyword evidence="6 8" id="KW-0378">Hydrolase</keyword>
<dbReference type="InterPro" id="IPR006501">
    <property type="entry name" value="Pectinesterase_inhib_dom"/>
</dbReference>
<keyword evidence="7 8" id="KW-0063">Aspartyl esterase</keyword>
<name>W9S5Z7_9ROSA</name>
<dbReference type="SUPFAM" id="SSF51126">
    <property type="entry name" value="Pectin lyase-like"/>
    <property type="match status" value="1"/>
</dbReference>
<comment type="similarity">
    <text evidence="4">In the C-terminal section; belongs to the pectinesterase family.</text>
</comment>
<dbReference type="Pfam" id="PF01095">
    <property type="entry name" value="Pectinesterase"/>
    <property type="match status" value="1"/>
</dbReference>
<dbReference type="InterPro" id="IPR012334">
    <property type="entry name" value="Pectin_lyas_fold"/>
</dbReference>
<evidence type="ECO:0000256" key="3">
    <source>
        <dbReference type="ARBA" id="ARBA00006027"/>
    </source>
</evidence>
<evidence type="ECO:0000256" key="7">
    <source>
        <dbReference type="ARBA" id="ARBA00023085"/>
    </source>
</evidence>
<accession>W9S5Z7</accession>
<dbReference type="Gene3D" id="2.160.20.10">
    <property type="entry name" value="Single-stranded right-handed beta-helix, Pectin lyase-like"/>
    <property type="match status" value="1"/>
</dbReference>
<reference evidence="11" key="1">
    <citation type="submission" date="2013-01" db="EMBL/GenBank/DDBJ databases">
        <title>Draft Genome Sequence of a Mulberry Tree, Morus notabilis C.K. Schneid.</title>
        <authorList>
            <person name="He N."/>
            <person name="Zhao S."/>
        </authorList>
    </citation>
    <scope>NUCLEOTIDE SEQUENCE</scope>
</reference>
<dbReference type="FunFam" id="2.160.20.10:FF:000001">
    <property type="entry name" value="Pectinesterase"/>
    <property type="match status" value="1"/>
</dbReference>
<dbReference type="AlphaFoldDB" id="W9S5Z7"/>
<dbReference type="InterPro" id="IPR035513">
    <property type="entry name" value="Invertase/methylesterase_inhib"/>
</dbReference>
<organism evidence="10 11">
    <name type="scientific">Morus notabilis</name>
    <dbReference type="NCBI Taxonomy" id="981085"/>
    <lineage>
        <taxon>Eukaryota</taxon>
        <taxon>Viridiplantae</taxon>
        <taxon>Streptophyta</taxon>
        <taxon>Embryophyta</taxon>
        <taxon>Tracheophyta</taxon>
        <taxon>Spermatophyta</taxon>
        <taxon>Magnoliopsida</taxon>
        <taxon>eudicotyledons</taxon>
        <taxon>Gunneridae</taxon>
        <taxon>Pentapetalae</taxon>
        <taxon>rosids</taxon>
        <taxon>fabids</taxon>
        <taxon>Rosales</taxon>
        <taxon>Moraceae</taxon>
        <taxon>Moreae</taxon>
        <taxon>Morus</taxon>
    </lineage>
</organism>
<protein>
    <recommendedName>
        <fullName evidence="8">Pectinesterase</fullName>
        <ecNumber evidence="8">3.1.1.11</ecNumber>
    </recommendedName>
</protein>
<comment type="function">
    <text evidence="8">Acts in the modification of cell walls via demethylesterification of cell wall pectin.</text>
</comment>
<dbReference type="EMBL" id="KE345040">
    <property type="protein sequence ID" value="EXB90901.1"/>
    <property type="molecule type" value="Genomic_DNA"/>
</dbReference>
<comment type="similarity">
    <text evidence="3">In the N-terminal section; belongs to the PMEI family.</text>
</comment>
<keyword evidence="8" id="KW-0964">Secreted</keyword>
<evidence type="ECO:0000313" key="11">
    <source>
        <dbReference type="Proteomes" id="UP000030645"/>
    </source>
</evidence>
<comment type="pathway">
    <text evidence="2 8">Glycan metabolism; pectin degradation; 2-dehydro-3-deoxy-D-gluconate from pectin: step 1/5.</text>
</comment>
<comment type="subcellular location">
    <subcellularLocation>
        <location evidence="1 8">Secreted</location>
        <location evidence="1 8">Cell wall</location>
    </subcellularLocation>
</comment>
<dbReference type="InterPro" id="IPR000070">
    <property type="entry name" value="Pectinesterase_cat"/>
</dbReference>
<feature type="domain" description="Pectinesterase inhibitor" evidence="9">
    <location>
        <begin position="6"/>
        <end position="153"/>
    </location>
</feature>
<comment type="catalytic activity">
    <reaction evidence="8">
        <text>[(1-&gt;4)-alpha-D-galacturonosyl methyl ester](n) + n H2O = [(1-&gt;4)-alpha-D-galacturonosyl](n) + n methanol + n H(+)</text>
        <dbReference type="Rhea" id="RHEA:22380"/>
        <dbReference type="Rhea" id="RHEA-COMP:14570"/>
        <dbReference type="Rhea" id="RHEA-COMP:14573"/>
        <dbReference type="ChEBI" id="CHEBI:15377"/>
        <dbReference type="ChEBI" id="CHEBI:15378"/>
        <dbReference type="ChEBI" id="CHEBI:17790"/>
        <dbReference type="ChEBI" id="CHEBI:140522"/>
        <dbReference type="ChEBI" id="CHEBI:140523"/>
        <dbReference type="EC" id="3.1.1.11"/>
    </reaction>
</comment>
<dbReference type="InterPro" id="IPR011050">
    <property type="entry name" value="Pectin_lyase_fold/virulence"/>
</dbReference>
<dbReference type="GO" id="GO:0045490">
    <property type="term" value="P:pectin catabolic process"/>
    <property type="evidence" value="ECO:0007669"/>
    <property type="project" value="UniProtKB-UniRule"/>
</dbReference>
<evidence type="ECO:0000256" key="8">
    <source>
        <dbReference type="RuleBase" id="RU000589"/>
    </source>
</evidence>
<dbReference type="UniPathway" id="UPA00545">
    <property type="reaction ID" value="UER00823"/>
</dbReference>
<proteinExistence type="inferred from homology"/>
<dbReference type="GO" id="GO:0004857">
    <property type="term" value="F:enzyme inhibitor activity"/>
    <property type="evidence" value="ECO:0007669"/>
    <property type="project" value="InterPro"/>
</dbReference>
<evidence type="ECO:0000256" key="6">
    <source>
        <dbReference type="ARBA" id="ARBA00022801"/>
    </source>
</evidence>
<keyword evidence="5 8" id="KW-0134">Cell wall</keyword>
<evidence type="ECO:0000256" key="2">
    <source>
        <dbReference type="ARBA" id="ARBA00005184"/>
    </source>
</evidence>
<keyword evidence="8" id="KW-0961">Cell wall biogenesis/degradation</keyword>
<dbReference type="InterPro" id="IPR018040">
    <property type="entry name" value="Pectinesterase_Tyr_AS"/>
</dbReference>
<evidence type="ECO:0000256" key="4">
    <source>
        <dbReference type="ARBA" id="ARBA00007786"/>
    </source>
</evidence>
<dbReference type="Proteomes" id="UP000030645">
    <property type="component" value="Unassembled WGS sequence"/>
</dbReference>
<dbReference type="STRING" id="981085.W9S5Z7"/>
<dbReference type="CDD" id="cd15798">
    <property type="entry name" value="PMEI-like_3"/>
    <property type="match status" value="1"/>
</dbReference>
<dbReference type="PANTHER" id="PTHR31707">
    <property type="entry name" value="PECTINESTERASE"/>
    <property type="match status" value="1"/>
</dbReference>
<dbReference type="eggNOG" id="ENOG502QTQV">
    <property type="taxonomic scope" value="Eukaryota"/>
</dbReference>
<evidence type="ECO:0000256" key="1">
    <source>
        <dbReference type="ARBA" id="ARBA00004191"/>
    </source>
</evidence>
<dbReference type="KEGG" id="mnt:21395229"/>
<dbReference type="OrthoDB" id="2019149at2759"/>
<evidence type="ECO:0000259" key="9">
    <source>
        <dbReference type="SMART" id="SM00856"/>
    </source>
</evidence>
<dbReference type="SMART" id="SM00856">
    <property type="entry name" value="PMEI"/>
    <property type="match status" value="1"/>
</dbReference>
<dbReference type="GO" id="GO:0030599">
    <property type="term" value="F:pectinesterase activity"/>
    <property type="evidence" value="ECO:0007669"/>
    <property type="project" value="UniProtKB-UniRule"/>
</dbReference>
<dbReference type="Pfam" id="PF04043">
    <property type="entry name" value="PMEI"/>
    <property type="match status" value="1"/>
</dbReference>
<dbReference type="SUPFAM" id="SSF101148">
    <property type="entry name" value="Plant invertase/pectin methylesterase inhibitor"/>
    <property type="match status" value="1"/>
</dbReference>
<dbReference type="EC" id="3.1.1.11" evidence="8"/>
<sequence>MYVVHGTKSTISTCNQTPYPQVCHHFLNTNHLSTLDDKTTVSFHDLALKATMKQAVEAHRLVSTMDSDSFGERGKSAWQDCLELYKDTVDLLNRSVNSNNKNPLDTHTWLSASLANQHTCRNGFTDFQIPSHYDSFPSMLSNFSKLLSNSLAINKATIPSTATSFSKQVRSRRLLSDGFPEWVSAADRKLLQSGGAAAKADIVVAQDGSGGFKTISEAVEAAKNLGGGSKRIVVYVKAGVYKENVEIKNDIKNLMFVGDGIDATIVTGNRNNVDGSTTFQSATFGVSGDGFIAQDMTFENTAGPAKHQAVALRSGSDHSVFHRCSFKGYQDTLYVYSQRQFYRDCNVYGTVDFICGDAVAILQNCNILVRKPMSDQRNTVTSQARTDPNENTGIIIHNSRITASSDLRPVQGSFETYLGRPWQKYSRTVIMKSSLDGLIDPKGWLPWSGNFALSTLYYAEFMNSGAGAATGGRVSWPGYHVLTSAAEAGKFTVGNFLGGDSWIPATGVPFAAGL</sequence>
<dbReference type="PROSITE" id="PS00800">
    <property type="entry name" value="PECTINESTERASE_1"/>
    <property type="match status" value="1"/>
</dbReference>
<evidence type="ECO:0000313" key="10">
    <source>
        <dbReference type="EMBL" id="EXB90901.1"/>
    </source>
</evidence>
<gene>
    <name evidence="10" type="ORF">L484_011995</name>
</gene>
<dbReference type="NCBIfam" id="TIGR01614">
    <property type="entry name" value="PME_inhib"/>
    <property type="match status" value="1"/>
</dbReference>